<keyword evidence="4" id="KW-1003">Cell membrane</keyword>
<dbReference type="InterPro" id="IPR023346">
    <property type="entry name" value="Lysozyme-like_dom_sf"/>
</dbReference>
<dbReference type="AlphaFoldDB" id="A0A1Q6R7Q0"/>
<evidence type="ECO:0000256" key="12">
    <source>
        <dbReference type="ARBA" id="ARBA00023136"/>
    </source>
</evidence>
<dbReference type="PANTHER" id="PTHR32282:SF11">
    <property type="entry name" value="PENICILLIN-BINDING PROTEIN 1B"/>
    <property type="match status" value="1"/>
</dbReference>
<keyword evidence="6" id="KW-0645">Protease</keyword>
<comment type="similarity">
    <text evidence="3">In the N-terminal section; belongs to the glycosyltransferase 51 family.</text>
</comment>
<feature type="domain" description="Glycosyl transferase family 51" evidence="17">
    <location>
        <begin position="81"/>
        <end position="248"/>
    </location>
</feature>
<dbReference type="InterPro" id="IPR036950">
    <property type="entry name" value="PBP_transglycosylase"/>
</dbReference>
<organism evidence="18 19">
    <name type="scientific">Phascolarctobacterium succinatutens</name>
    <dbReference type="NCBI Taxonomy" id="626940"/>
    <lineage>
        <taxon>Bacteria</taxon>
        <taxon>Bacillati</taxon>
        <taxon>Bacillota</taxon>
        <taxon>Negativicutes</taxon>
        <taxon>Acidaminococcales</taxon>
        <taxon>Acidaminococcaceae</taxon>
        <taxon>Phascolarctobacterium</taxon>
    </lineage>
</organism>
<evidence type="ECO:0000313" key="19">
    <source>
        <dbReference type="Proteomes" id="UP000186777"/>
    </source>
</evidence>
<dbReference type="Gene3D" id="1.10.3810.10">
    <property type="entry name" value="Biosynthetic peptidoglycan transglycosylase-like"/>
    <property type="match status" value="1"/>
</dbReference>
<comment type="caution">
    <text evidence="18">The sequence shown here is derived from an EMBL/GenBank/DDBJ whole genome shotgun (WGS) entry which is preliminary data.</text>
</comment>
<dbReference type="GO" id="GO:0006508">
    <property type="term" value="P:proteolysis"/>
    <property type="evidence" value="ECO:0007669"/>
    <property type="project" value="UniProtKB-KW"/>
</dbReference>
<keyword evidence="13" id="KW-0511">Multifunctional enzyme</keyword>
<dbReference type="STRING" id="626940.BHW43_03485"/>
<evidence type="ECO:0000256" key="6">
    <source>
        <dbReference type="ARBA" id="ARBA00022670"/>
    </source>
</evidence>
<evidence type="ECO:0000256" key="5">
    <source>
        <dbReference type="ARBA" id="ARBA00022645"/>
    </source>
</evidence>
<dbReference type="RefSeq" id="WP_303679531.1">
    <property type="nucleotide sequence ID" value="NZ_MNTG01000020.1"/>
</dbReference>
<dbReference type="GO" id="GO:0009002">
    <property type="term" value="F:serine-type D-Ala-D-Ala carboxypeptidase activity"/>
    <property type="evidence" value="ECO:0007669"/>
    <property type="project" value="UniProtKB-EC"/>
</dbReference>
<proteinExistence type="inferred from homology"/>
<comment type="catalytic activity">
    <reaction evidence="16">
        <text>[GlcNAc-(1-&gt;4)-Mur2Ac(oyl-L-Ala-gamma-D-Glu-L-Lys-D-Ala-D-Ala)](n)-di-trans,octa-cis-undecaprenyl diphosphate + beta-D-GlcNAc-(1-&gt;4)-Mur2Ac(oyl-L-Ala-gamma-D-Glu-L-Lys-D-Ala-D-Ala)-di-trans,octa-cis-undecaprenyl diphosphate = [GlcNAc-(1-&gt;4)-Mur2Ac(oyl-L-Ala-gamma-D-Glu-L-Lys-D-Ala-D-Ala)](n+1)-di-trans,octa-cis-undecaprenyl diphosphate + di-trans,octa-cis-undecaprenyl diphosphate + H(+)</text>
        <dbReference type="Rhea" id="RHEA:23708"/>
        <dbReference type="Rhea" id="RHEA-COMP:9602"/>
        <dbReference type="Rhea" id="RHEA-COMP:9603"/>
        <dbReference type="ChEBI" id="CHEBI:15378"/>
        <dbReference type="ChEBI" id="CHEBI:58405"/>
        <dbReference type="ChEBI" id="CHEBI:60033"/>
        <dbReference type="ChEBI" id="CHEBI:78435"/>
        <dbReference type="EC" id="2.4.99.28"/>
    </reaction>
</comment>
<comment type="subcellular location">
    <subcellularLocation>
        <location evidence="1">Cell membrane</location>
    </subcellularLocation>
</comment>
<dbReference type="SUPFAM" id="SSF53955">
    <property type="entry name" value="Lysozyme-like"/>
    <property type="match status" value="1"/>
</dbReference>
<evidence type="ECO:0000256" key="9">
    <source>
        <dbReference type="ARBA" id="ARBA00022801"/>
    </source>
</evidence>
<reference evidence="18 19" key="1">
    <citation type="journal article" date="2016" name="Nat. Biotechnol.">
        <title>Measurement of bacterial replication rates in microbial communities.</title>
        <authorList>
            <person name="Brown C.T."/>
            <person name="Olm M.R."/>
            <person name="Thomas B.C."/>
            <person name="Banfield J.F."/>
        </authorList>
    </citation>
    <scope>NUCLEOTIDE SEQUENCE [LARGE SCALE GENOMIC DNA]</scope>
    <source>
        <strain evidence="18">46_33</strain>
    </source>
</reference>
<evidence type="ECO:0000256" key="14">
    <source>
        <dbReference type="ARBA" id="ARBA00023316"/>
    </source>
</evidence>
<evidence type="ECO:0000256" key="2">
    <source>
        <dbReference type="ARBA" id="ARBA00007090"/>
    </source>
</evidence>
<dbReference type="GO" id="GO:0009252">
    <property type="term" value="P:peptidoglycan biosynthetic process"/>
    <property type="evidence" value="ECO:0007669"/>
    <property type="project" value="UniProtKB-KW"/>
</dbReference>
<dbReference type="EMBL" id="MNTG01000020">
    <property type="protein sequence ID" value="OLA38397.1"/>
    <property type="molecule type" value="Genomic_DNA"/>
</dbReference>
<gene>
    <name evidence="18" type="ORF">BHW43_03485</name>
</gene>
<evidence type="ECO:0000256" key="15">
    <source>
        <dbReference type="ARBA" id="ARBA00034000"/>
    </source>
</evidence>
<keyword evidence="10" id="KW-0133">Cell shape</keyword>
<evidence type="ECO:0000256" key="11">
    <source>
        <dbReference type="ARBA" id="ARBA00022984"/>
    </source>
</evidence>
<evidence type="ECO:0000256" key="13">
    <source>
        <dbReference type="ARBA" id="ARBA00023268"/>
    </source>
</evidence>
<accession>A0A1Q6R7Q0</accession>
<keyword evidence="11" id="KW-0573">Peptidoglycan synthesis</keyword>
<evidence type="ECO:0000256" key="8">
    <source>
        <dbReference type="ARBA" id="ARBA00022679"/>
    </source>
</evidence>
<dbReference type="Proteomes" id="UP000186777">
    <property type="component" value="Unassembled WGS sequence"/>
</dbReference>
<evidence type="ECO:0000256" key="4">
    <source>
        <dbReference type="ARBA" id="ARBA00022475"/>
    </source>
</evidence>
<keyword evidence="9" id="KW-0378">Hydrolase</keyword>
<evidence type="ECO:0000256" key="7">
    <source>
        <dbReference type="ARBA" id="ARBA00022676"/>
    </source>
</evidence>
<dbReference type="PANTHER" id="PTHR32282">
    <property type="entry name" value="BINDING PROTEIN TRANSPEPTIDASE, PUTATIVE-RELATED"/>
    <property type="match status" value="1"/>
</dbReference>
<evidence type="ECO:0000259" key="17">
    <source>
        <dbReference type="Pfam" id="PF00912"/>
    </source>
</evidence>
<dbReference type="GO" id="GO:0008360">
    <property type="term" value="P:regulation of cell shape"/>
    <property type="evidence" value="ECO:0007669"/>
    <property type="project" value="UniProtKB-KW"/>
</dbReference>
<keyword evidence="5" id="KW-0121">Carboxypeptidase</keyword>
<comment type="catalytic activity">
    <reaction evidence="15">
        <text>Preferential cleavage: (Ac)2-L-Lys-D-Ala-|-D-Ala. Also transpeptidation of peptidyl-alanyl moieties that are N-acyl substituents of D-alanine.</text>
        <dbReference type="EC" id="3.4.16.4"/>
    </reaction>
</comment>
<dbReference type="GO" id="GO:0008955">
    <property type="term" value="F:peptidoglycan glycosyltransferase activity"/>
    <property type="evidence" value="ECO:0007669"/>
    <property type="project" value="UniProtKB-EC"/>
</dbReference>
<sequence>MFKIIIMALLIFIGMVGYDSITDKAQPTTPVQQEQQKISKHEKSAAMALFTSLLPPKEEWPSPVHKFYLAFNMDEVIDPIRQNPNWTSLDAMSRDIPQALIAIEDHAFYNHGAIAVEGILRATLANINAGEVVQGGSTLTQQFVKNVFLSHEQSMERKIEEAVLSLMLEDNYSKDEILELYLNTTYFGAGSTGIRQASRTYFGKAPSALTLAEAAVIASLPYAPTSLNPLENPEGCKKRQLLVLAAMHKYGMINQGQLAEAKAEKIRLTNGTVM</sequence>
<evidence type="ECO:0000256" key="1">
    <source>
        <dbReference type="ARBA" id="ARBA00004236"/>
    </source>
</evidence>
<dbReference type="InterPro" id="IPR050396">
    <property type="entry name" value="Glycosyltr_51/Transpeptidase"/>
</dbReference>
<dbReference type="Pfam" id="PF00912">
    <property type="entry name" value="Transgly"/>
    <property type="match status" value="1"/>
</dbReference>
<keyword evidence="8" id="KW-0808">Transferase</keyword>
<dbReference type="FunFam" id="1.10.3810.10:FF:000001">
    <property type="entry name" value="Penicillin-binding protein 1A"/>
    <property type="match status" value="1"/>
</dbReference>
<evidence type="ECO:0000256" key="10">
    <source>
        <dbReference type="ARBA" id="ARBA00022960"/>
    </source>
</evidence>
<dbReference type="GO" id="GO:0005886">
    <property type="term" value="C:plasma membrane"/>
    <property type="evidence" value="ECO:0007669"/>
    <property type="project" value="UniProtKB-SubCell"/>
</dbReference>
<evidence type="ECO:0000313" key="18">
    <source>
        <dbReference type="EMBL" id="OLA38397.1"/>
    </source>
</evidence>
<evidence type="ECO:0000256" key="16">
    <source>
        <dbReference type="ARBA" id="ARBA00049902"/>
    </source>
</evidence>
<keyword evidence="12" id="KW-0472">Membrane</keyword>
<comment type="similarity">
    <text evidence="2">In the C-terminal section; belongs to the transpeptidase family.</text>
</comment>
<keyword evidence="7" id="KW-0328">Glycosyltransferase</keyword>
<name>A0A1Q6R7Q0_9FIRM</name>
<evidence type="ECO:0000256" key="3">
    <source>
        <dbReference type="ARBA" id="ARBA00007739"/>
    </source>
</evidence>
<dbReference type="GO" id="GO:0071555">
    <property type="term" value="P:cell wall organization"/>
    <property type="evidence" value="ECO:0007669"/>
    <property type="project" value="UniProtKB-KW"/>
</dbReference>
<dbReference type="InterPro" id="IPR001264">
    <property type="entry name" value="Glyco_trans_51"/>
</dbReference>
<keyword evidence="14" id="KW-0961">Cell wall biogenesis/degradation</keyword>
<dbReference type="GO" id="GO:0030288">
    <property type="term" value="C:outer membrane-bounded periplasmic space"/>
    <property type="evidence" value="ECO:0007669"/>
    <property type="project" value="TreeGrafter"/>
</dbReference>
<protein>
    <recommendedName>
        <fullName evidence="17">Glycosyl transferase family 51 domain-containing protein</fullName>
    </recommendedName>
</protein>